<evidence type="ECO:0000256" key="3">
    <source>
        <dbReference type="ARBA" id="ARBA00005349"/>
    </source>
</evidence>
<dbReference type="PRINTS" id="PR00420">
    <property type="entry name" value="RNGMNOXGNASE"/>
</dbReference>
<evidence type="ECO:0000256" key="9">
    <source>
        <dbReference type="SAM" id="Phobius"/>
    </source>
</evidence>
<dbReference type="FunFam" id="3.50.50.60:FF:000021">
    <property type="entry name" value="Ubiquinone biosynthesis monooxygenase COQ6"/>
    <property type="match status" value="1"/>
</dbReference>
<dbReference type="Gene3D" id="3.50.50.60">
    <property type="entry name" value="FAD/NAD(P)-binding domain"/>
    <property type="match status" value="2"/>
</dbReference>
<sequence>MENRFADIVIVGGGMIGATLALALSRLDCRIMLIEGQSLEKLSTIASAQTGMPSVHNYDPRVSALTAASQQLFEGLGVWQNMVTQQVSPYRHMSVWDADGTGHIEFDAADMHQASLGFIVENRVVVSALYEKLLQDRKVDLLFGRRVRSIEPPQADAPGRGGRVLLLDDGAQISCNLLVGADGAQSQVRNLVSIPTREWDYEHHGIVATVETALPHNATAWQRFMGSGPIAFLPLSDSLGSQRYCSIVWSATPDIADELMACDEDEFCSRLAAALELRLGAVTNVSARYRFPLRQRHAKYYFKEGVVLVGDAAHTIHPLAGQGANLGLLDVAVLADELIRSQRRGVAISDSSILQRYQRRRMGPNLAMMGVMEGFKQLFAKEDLGLRWLRNTGMKWLNRTPFIKNEIVSQAMGLNVRMPRFQDASSESSQFAE</sequence>
<feature type="transmembrane region" description="Helical" evidence="9">
    <location>
        <begin position="6"/>
        <end position="24"/>
    </location>
</feature>
<dbReference type="InterPro" id="IPR036188">
    <property type="entry name" value="FAD/NAD-bd_sf"/>
</dbReference>
<evidence type="ECO:0000256" key="1">
    <source>
        <dbReference type="ARBA" id="ARBA00001974"/>
    </source>
</evidence>
<keyword evidence="4" id="KW-0285">Flavoprotein</keyword>
<name>A0A1Y0I3T9_9GAMM</name>
<keyword evidence="12" id="KW-1185">Reference proteome</keyword>
<dbReference type="GO" id="GO:0019168">
    <property type="term" value="F:2-polyprenylphenol 6-hydroxylase activity"/>
    <property type="evidence" value="ECO:0007669"/>
    <property type="project" value="TreeGrafter"/>
</dbReference>
<gene>
    <name evidence="11" type="ORF">OLMES_0995</name>
</gene>
<proteinExistence type="inferred from homology"/>
<evidence type="ECO:0000256" key="4">
    <source>
        <dbReference type="ARBA" id="ARBA00022630"/>
    </source>
</evidence>
<protein>
    <submittedName>
        <fullName evidence="11">2-octaprenyl-3-methyl-6-methoxy-1,4-benzoquinol hydroxylase</fullName>
    </submittedName>
</protein>
<feature type="domain" description="FAD-binding" evidence="10">
    <location>
        <begin position="7"/>
        <end position="361"/>
    </location>
</feature>
<dbReference type="GO" id="GO:0110142">
    <property type="term" value="C:ubiquinone biosynthesis complex"/>
    <property type="evidence" value="ECO:0007669"/>
    <property type="project" value="UniProtKB-ARBA"/>
</dbReference>
<comment type="similarity">
    <text evidence="3">Belongs to the UbiH/COQ6 family.</text>
</comment>
<keyword evidence="9" id="KW-1133">Transmembrane helix</keyword>
<dbReference type="RefSeq" id="WP_087460221.1">
    <property type="nucleotide sequence ID" value="NZ_CP021425.1"/>
</dbReference>
<evidence type="ECO:0000256" key="7">
    <source>
        <dbReference type="ARBA" id="ARBA00023033"/>
    </source>
</evidence>
<dbReference type="UniPathway" id="UPA00232"/>
<dbReference type="AlphaFoldDB" id="A0A1Y0I3T9"/>
<evidence type="ECO:0000313" key="12">
    <source>
        <dbReference type="Proteomes" id="UP000196027"/>
    </source>
</evidence>
<reference evidence="11 12" key="1">
    <citation type="submission" date="2017-05" db="EMBL/GenBank/DDBJ databases">
        <title>Genomic insights into alkan degradation activity of Oleiphilus messinensis.</title>
        <authorList>
            <person name="Kozyavkin S.A."/>
            <person name="Slesarev A.I."/>
            <person name="Golyshin P.N."/>
            <person name="Korzhenkov A."/>
            <person name="Golyshina O.N."/>
            <person name="Toshchakov S.V."/>
        </authorList>
    </citation>
    <scope>NUCLEOTIDE SEQUENCE [LARGE SCALE GENOMIC DNA]</scope>
    <source>
        <strain evidence="11 12">ME102</strain>
    </source>
</reference>
<dbReference type="InterPro" id="IPR010971">
    <property type="entry name" value="UbiH/COQ6"/>
</dbReference>
<evidence type="ECO:0000256" key="2">
    <source>
        <dbReference type="ARBA" id="ARBA00004749"/>
    </source>
</evidence>
<dbReference type="GO" id="GO:0071949">
    <property type="term" value="F:FAD binding"/>
    <property type="evidence" value="ECO:0007669"/>
    <property type="project" value="InterPro"/>
</dbReference>
<comment type="cofactor">
    <cofactor evidence="1">
        <name>FAD</name>
        <dbReference type="ChEBI" id="CHEBI:57692"/>
    </cofactor>
</comment>
<evidence type="ECO:0000256" key="5">
    <source>
        <dbReference type="ARBA" id="ARBA00022827"/>
    </source>
</evidence>
<dbReference type="OrthoDB" id="9769565at2"/>
<evidence type="ECO:0000256" key="8">
    <source>
        <dbReference type="ARBA" id="ARBA00065734"/>
    </source>
</evidence>
<keyword evidence="9" id="KW-0812">Transmembrane</keyword>
<dbReference type="InterPro" id="IPR002938">
    <property type="entry name" value="FAD-bd"/>
</dbReference>
<keyword evidence="6" id="KW-0560">Oxidoreductase</keyword>
<dbReference type="SUPFAM" id="SSF51905">
    <property type="entry name" value="FAD/NAD(P)-binding domain"/>
    <property type="match status" value="1"/>
</dbReference>
<comment type="subunit">
    <text evidence="8">Component of the Ubi complex metabolon, which regroups five ubiquinone biosynthesis proteins (UbiE, UbiF, UbiG, UbiH and UbiI) and two accessory factors (UbiK and the lipid-binding protein UbiJ).</text>
</comment>
<dbReference type="EMBL" id="CP021425">
    <property type="protein sequence ID" value="ARU55081.1"/>
    <property type="molecule type" value="Genomic_DNA"/>
</dbReference>
<dbReference type="Pfam" id="PF01494">
    <property type="entry name" value="FAD_binding_3"/>
    <property type="match status" value="1"/>
</dbReference>
<evidence type="ECO:0000256" key="6">
    <source>
        <dbReference type="ARBA" id="ARBA00023002"/>
    </source>
</evidence>
<keyword evidence="5" id="KW-0274">FAD</keyword>
<dbReference type="InterPro" id="IPR051205">
    <property type="entry name" value="UbiH/COQ6_monooxygenase"/>
</dbReference>
<accession>A0A1Y0I3T9</accession>
<dbReference type="NCBIfam" id="TIGR01988">
    <property type="entry name" value="Ubi-OHases"/>
    <property type="match status" value="1"/>
</dbReference>
<evidence type="ECO:0000313" key="11">
    <source>
        <dbReference type="EMBL" id="ARU55081.1"/>
    </source>
</evidence>
<organism evidence="11 12">
    <name type="scientific">Oleiphilus messinensis</name>
    <dbReference type="NCBI Taxonomy" id="141451"/>
    <lineage>
        <taxon>Bacteria</taxon>
        <taxon>Pseudomonadati</taxon>
        <taxon>Pseudomonadota</taxon>
        <taxon>Gammaproteobacteria</taxon>
        <taxon>Oceanospirillales</taxon>
        <taxon>Oleiphilaceae</taxon>
        <taxon>Oleiphilus</taxon>
    </lineage>
</organism>
<evidence type="ECO:0000259" key="10">
    <source>
        <dbReference type="Pfam" id="PF01494"/>
    </source>
</evidence>
<dbReference type="InterPro" id="IPR018168">
    <property type="entry name" value="Ubi_Hdrlase_CS"/>
</dbReference>
<dbReference type="GO" id="GO:0006744">
    <property type="term" value="P:ubiquinone biosynthetic process"/>
    <property type="evidence" value="ECO:0007669"/>
    <property type="project" value="UniProtKB-UniPathway"/>
</dbReference>
<dbReference type="PROSITE" id="PS01304">
    <property type="entry name" value="UBIH"/>
    <property type="match status" value="1"/>
</dbReference>
<comment type="pathway">
    <text evidence="2">Cofactor biosynthesis; ubiquinone biosynthesis.</text>
</comment>
<dbReference type="PANTHER" id="PTHR43876">
    <property type="entry name" value="UBIQUINONE BIOSYNTHESIS MONOOXYGENASE COQ6, MITOCHONDRIAL"/>
    <property type="match status" value="1"/>
</dbReference>
<keyword evidence="9" id="KW-0472">Membrane</keyword>
<keyword evidence="7" id="KW-0503">Monooxygenase</keyword>
<dbReference type="KEGG" id="ome:OLMES_0995"/>
<dbReference type="Proteomes" id="UP000196027">
    <property type="component" value="Chromosome"/>
</dbReference>
<dbReference type="PANTHER" id="PTHR43876:SF7">
    <property type="entry name" value="UBIQUINONE BIOSYNTHESIS MONOOXYGENASE COQ6, MITOCHONDRIAL"/>
    <property type="match status" value="1"/>
</dbReference>